<gene>
    <name evidence="1" type="ORF">E2C01_036095</name>
</gene>
<organism evidence="1 2">
    <name type="scientific">Portunus trituberculatus</name>
    <name type="common">Swimming crab</name>
    <name type="synonym">Neptunus trituberculatus</name>
    <dbReference type="NCBI Taxonomy" id="210409"/>
    <lineage>
        <taxon>Eukaryota</taxon>
        <taxon>Metazoa</taxon>
        <taxon>Ecdysozoa</taxon>
        <taxon>Arthropoda</taxon>
        <taxon>Crustacea</taxon>
        <taxon>Multicrustacea</taxon>
        <taxon>Malacostraca</taxon>
        <taxon>Eumalacostraca</taxon>
        <taxon>Eucarida</taxon>
        <taxon>Decapoda</taxon>
        <taxon>Pleocyemata</taxon>
        <taxon>Brachyura</taxon>
        <taxon>Eubrachyura</taxon>
        <taxon>Portunoidea</taxon>
        <taxon>Portunidae</taxon>
        <taxon>Portuninae</taxon>
        <taxon>Portunus</taxon>
    </lineage>
</organism>
<evidence type="ECO:0000313" key="2">
    <source>
        <dbReference type="Proteomes" id="UP000324222"/>
    </source>
</evidence>
<name>A0A5B7FDA0_PORTR</name>
<dbReference type="Proteomes" id="UP000324222">
    <property type="component" value="Unassembled WGS sequence"/>
</dbReference>
<reference evidence="1 2" key="1">
    <citation type="submission" date="2019-05" db="EMBL/GenBank/DDBJ databases">
        <title>Another draft genome of Portunus trituberculatus and its Hox gene families provides insights of decapod evolution.</title>
        <authorList>
            <person name="Jeong J.-H."/>
            <person name="Song I."/>
            <person name="Kim S."/>
            <person name="Choi T."/>
            <person name="Kim D."/>
            <person name="Ryu S."/>
            <person name="Kim W."/>
        </authorList>
    </citation>
    <scope>NUCLEOTIDE SEQUENCE [LARGE SCALE GENOMIC DNA]</scope>
    <source>
        <tissue evidence="1">Muscle</tissue>
    </source>
</reference>
<dbReference type="EMBL" id="VSRR010005450">
    <property type="protein sequence ID" value="MPC42474.1"/>
    <property type="molecule type" value="Genomic_DNA"/>
</dbReference>
<comment type="caution">
    <text evidence="1">The sequence shown here is derived from an EMBL/GenBank/DDBJ whole genome shotgun (WGS) entry which is preliminary data.</text>
</comment>
<protein>
    <submittedName>
        <fullName evidence="1">Uncharacterized protein</fullName>
    </submittedName>
</protein>
<evidence type="ECO:0000313" key="1">
    <source>
        <dbReference type="EMBL" id="MPC42474.1"/>
    </source>
</evidence>
<accession>A0A5B7FDA0</accession>
<sequence>MSAVCKLHLVASLGIVDRHLLSFITDESTSPEGMVASPELPFFEIKSSEVMLTEISVGVADEARAQRSTFLIPASRLPRITNLYCTARVSLDRNL</sequence>
<dbReference type="AlphaFoldDB" id="A0A5B7FDA0"/>
<proteinExistence type="predicted"/>
<keyword evidence="2" id="KW-1185">Reference proteome</keyword>